<organism evidence="2 3">
    <name type="scientific">Klebsormidium nitens</name>
    <name type="common">Green alga</name>
    <name type="synonym">Ulothrix nitens</name>
    <dbReference type="NCBI Taxonomy" id="105231"/>
    <lineage>
        <taxon>Eukaryota</taxon>
        <taxon>Viridiplantae</taxon>
        <taxon>Streptophyta</taxon>
        <taxon>Klebsormidiophyceae</taxon>
        <taxon>Klebsormidiales</taxon>
        <taxon>Klebsormidiaceae</taxon>
        <taxon>Klebsormidium</taxon>
    </lineage>
</organism>
<dbReference type="AlphaFoldDB" id="A0A1Y1IT63"/>
<dbReference type="Proteomes" id="UP000054558">
    <property type="component" value="Unassembled WGS sequence"/>
</dbReference>
<feature type="compositionally biased region" description="Basic and acidic residues" evidence="1">
    <location>
        <begin position="215"/>
        <end position="227"/>
    </location>
</feature>
<proteinExistence type="predicted"/>
<feature type="region of interest" description="Disordered" evidence="1">
    <location>
        <begin position="102"/>
        <end position="137"/>
    </location>
</feature>
<accession>A0A1Y1IT63</accession>
<feature type="compositionally biased region" description="Low complexity" evidence="1">
    <location>
        <begin position="111"/>
        <end position="124"/>
    </location>
</feature>
<dbReference type="InterPro" id="IPR043128">
    <property type="entry name" value="Rev_trsase/Diguanyl_cyclase"/>
</dbReference>
<name>A0A1Y1IT63_KLENI</name>
<dbReference type="PANTHER" id="PTHR33050:SF7">
    <property type="entry name" value="RIBONUCLEASE H"/>
    <property type="match status" value="1"/>
</dbReference>
<gene>
    <name evidence="2" type="ORF">KFL_014130020</name>
</gene>
<dbReference type="Gene3D" id="3.30.70.270">
    <property type="match status" value="1"/>
</dbReference>
<dbReference type="SUPFAM" id="SSF56672">
    <property type="entry name" value="DNA/RNA polymerases"/>
    <property type="match status" value="1"/>
</dbReference>
<evidence type="ECO:0000313" key="2">
    <source>
        <dbReference type="EMBL" id="GAQ93282.1"/>
    </source>
</evidence>
<keyword evidence="3" id="KW-1185">Reference proteome</keyword>
<dbReference type="OrthoDB" id="538944at2759"/>
<dbReference type="Gene3D" id="3.10.10.10">
    <property type="entry name" value="HIV Type 1 Reverse Transcriptase, subunit A, domain 1"/>
    <property type="match status" value="1"/>
</dbReference>
<evidence type="ECO:0000256" key="1">
    <source>
        <dbReference type="SAM" id="MobiDB-lite"/>
    </source>
</evidence>
<sequence length="757" mass="84518">MEAGLRKIPRESRAWYTKFEQLFELYKEPDSKAAHLIAAVYFYANQLNVVFLDLEYLADGFISDMLMVIEEAGDSSGWTAKTVRELEKKIRKKMFEEYRKEAQTQVGEGVDPAAPARGSAGAARDGSKNVRETTETIETITPRRIGRVVGSLDRIPVDRIPDQATCGPPGETKRGGRARDRQPARSKQSDLKKGEKVPDLRSTESADKPTGSLKEASDLMGERKKSVPESPGGGDQETEKCARPSDPLGCDPEPEPLSPENELEDNELELNEDPLMEASAPLLQSCTYESLRDSNEFAIGEVVKMVVNGTLEVYAPKDGKPKVVYPLGVVNLPKGRLVVNARYVNLFSKRQAFKYKTLREVLTFLTERGFFTTWDFKAGYYHLLIHPAYRKYFGIKVGQVYMHYNGMYLGWSEACFLYTLLTQEAAKELRLRSVPVSSSLDDGLTGCEDFWRCVWATRLDEWNGRRWFPRQVAVVAGSDASDTGFGGKIQIPGEEKLTVIGNLSETEMSMSSMAREMVAFFPVLKEARERAGGALKGAAVLLRGDNQAAVRAVNAMNSRALDVNVALLLLFELCIEADFDMVAQWKPREEMQEEDDLSKFQDSSDSGLAQEAVRAVLDGFGVEPAVDLFGSDTWHVAERFLSLHSTPEALAADAMRVDWSLLLAPGEVAWIFPPVCLLSQVVQAIRLFQTDCVLIVPEAPATNWWLALQKFGRQTNMRGPLELPRGERTCNPSFRIPNGTVNLAVYKLRAYIIRWEA</sequence>
<dbReference type="PANTHER" id="PTHR33050">
    <property type="entry name" value="REVERSE TRANSCRIPTASE DOMAIN-CONTAINING PROTEIN"/>
    <property type="match status" value="1"/>
</dbReference>
<dbReference type="STRING" id="105231.A0A1Y1IT63"/>
<reference evidence="2 3" key="1">
    <citation type="journal article" date="2014" name="Nat. Commun.">
        <title>Klebsormidium flaccidum genome reveals primary factors for plant terrestrial adaptation.</title>
        <authorList>
            <person name="Hori K."/>
            <person name="Maruyama F."/>
            <person name="Fujisawa T."/>
            <person name="Togashi T."/>
            <person name="Yamamoto N."/>
            <person name="Seo M."/>
            <person name="Sato S."/>
            <person name="Yamada T."/>
            <person name="Mori H."/>
            <person name="Tajima N."/>
            <person name="Moriyama T."/>
            <person name="Ikeuchi M."/>
            <person name="Watanabe M."/>
            <person name="Wada H."/>
            <person name="Kobayashi K."/>
            <person name="Saito M."/>
            <person name="Masuda T."/>
            <person name="Sasaki-Sekimoto Y."/>
            <person name="Mashiguchi K."/>
            <person name="Awai K."/>
            <person name="Shimojima M."/>
            <person name="Masuda S."/>
            <person name="Iwai M."/>
            <person name="Nobusawa T."/>
            <person name="Narise T."/>
            <person name="Kondo S."/>
            <person name="Saito H."/>
            <person name="Sato R."/>
            <person name="Murakawa M."/>
            <person name="Ihara Y."/>
            <person name="Oshima-Yamada Y."/>
            <person name="Ohtaka K."/>
            <person name="Satoh M."/>
            <person name="Sonobe K."/>
            <person name="Ishii M."/>
            <person name="Ohtani R."/>
            <person name="Kanamori-Sato M."/>
            <person name="Honoki R."/>
            <person name="Miyazaki D."/>
            <person name="Mochizuki H."/>
            <person name="Umetsu J."/>
            <person name="Higashi K."/>
            <person name="Shibata D."/>
            <person name="Kamiya Y."/>
            <person name="Sato N."/>
            <person name="Nakamura Y."/>
            <person name="Tabata S."/>
            <person name="Ida S."/>
            <person name="Kurokawa K."/>
            <person name="Ohta H."/>
        </authorList>
    </citation>
    <scope>NUCLEOTIDE SEQUENCE [LARGE SCALE GENOMIC DNA]</scope>
    <source>
        <strain evidence="2 3">NIES-2285</strain>
    </source>
</reference>
<protein>
    <recommendedName>
        <fullName evidence="4">Reverse transcriptase</fullName>
    </recommendedName>
</protein>
<feature type="region of interest" description="Disordered" evidence="1">
    <location>
        <begin position="152"/>
        <end position="266"/>
    </location>
</feature>
<feature type="compositionally biased region" description="Basic and acidic residues" evidence="1">
    <location>
        <begin position="125"/>
        <end position="134"/>
    </location>
</feature>
<dbReference type="EMBL" id="DF238362">
    <property type="protein sequence ID" value="GAQ93282.1"/>
    <property type="molecule type" value="Genomic_DNA"/>
</dbReference>
<evidence type="ECO:0000313" key="3">
    <source>
        <dbReference type="Proteomes" id="UP000054558"/>
    </source>
</evidence>
<dbReference type="InterPro" id="IPR043502">
    <property type="entry name" value="DNA/RNA_pol_sf"/>
</dbReference>
<feature type="compositionally biased region" description="Basic and acidic residues" evidence="1">
    <location>
        <begin position="171"/>
        <end position="207"/>
    </location>
</feature>
<evidence type="ECO:0008006" key="4">
    <source>
        <dbReference type="Google" id="ProtNLM"/>
    </source>
</evidence>
<dbReference type="InterPro" id="IPR052055">
    <property type="entry name" value="Hepadnavirus_pol/RT"/>
</dbReference>